<sequence>MWDGERYQSTLASQLDNVVLLDSHAEEWRNFQVYYLISMLVGFFIFYLLQRFFKEQGEKQSEGFHVRGFRLVELQLLTKMQIKRAKGEP</sequence>
<protein>
    <submittedName>
        <fullName evidence="2">IncF plasmid conjugative transfer protein TraD</fullName>
    </submittedName>
</protein>
<proteinExistence type="predicted"/>
<name>A0A0H3ZVZ7_9VIBR</name>
<organism evidence="2">
    <name type="scientific">Vibrio tasmaniensis</name>
    <dbReference type="NCBI Taxonomy" id="212663"/>
    <lineage>
        <taxon>Bacteria</taxon>
        <taxon>Pseudomonadati</taxon>
        <taxon>Pseudomonadota</taxon>
        <taxon>Gammaproteobacteria</taxon>
        <taxon>Vibrionales</taxon>
        <taxon>Vibrionaceae</taxon>
        <taxon>Vibrio</taxon>
    </lineage>
</organism>
<dbReference type="AlphaFoldDB" id="A0A0H3ZVZ7"/>
<evidence type="ECO:0000256" key="1">
    <source>
        <dbReference type="SAM" id="Phobius"/>
    </source>
</evidence>
<reference evidence="2" key="1">
    <citation type="journal article" date="2015" name="MBio">
        <title>Eco-Evolutionary Dynamics of Episomes among Ecologically Cohesive Bacterial Populations.</title>
        <authorList>
            <person name="Xue H."/>
            <person name="Cordero O.X."/>
            <person name="Camas F.M."/>
            <person name="Trimble W."/>
            <person name="Meyer F."/>
            <person name="Guglielmini J."/>
            <person name="Rocha E.P."/>
            <person name="Polz M.F."/>
        </authorList>
    </citation>
    <scope>NUCLEOTIDE SEQUENCE</scope>
    <source>
        <strain evidence="2">FF_59</strain>
    </source>
</reference>
<keyword evidence="1" id="KW-0472">Membrane</keyword>
<accession>A0A0H3ZVZ7</accession>
<feature type="transmembrane region" description="Helical" evidence="1">
    <location>
        <begin position="31"/>
        <end position="49"/>
    </location>
</feature>
<evidence type="ECO:0000313" key="2">
    <source>
        <dbReference type="EMBL" id="AKN40460.1"/>
    </source>
</evidence>
<keyword evidence="1" id="KW-0812">Transmembrane</keyword>
<dbReference type="EMBL" id="KP795697">
    <property type="protein sequence ID" value="AKN40460.1"/>
    <property type="molecule type" value="Genomic_DNA"/>
</dbReference>
<keyword evidence="1" id="KW-1133">Transmembrane helix</keyword>